<dbReference type="RefSeq" id="WP_076421408.1">
    <property type="nucleotide sequence ID" value="NZ_FTNM01000001.1"/>
</dbReference>
<dbReference type="Proteomes" id="UP000185924">
    <property type="component" value="Unassembled WGS sequence"/>
</dbReference>
<sequence>MAGGKETPRQKMIGMMYLVLTALLALQVNSAILLKFQFIDESLMDVNNKTQTDNSGVVTNIKSKVSEGGNRDKDRTVLESANAVRKETGELVEYIRGLRATLIERTGGENEEKTGYSNPSAEDQVAMTMIGPASAKNGAAYELEQRLNNYAKFMKQYNPSMPDILARDGKTDPMAAKDRSQRNKDFAQLNFEATPLVAALATLSQKEAEILKYEADALQNLAQRVGADIIKFEKIFAMARAESKTVAAGTKYKADMFIAASSDAITPKMTFQGKPINVVDGKGQIEFTAAASNYDADGNSKQTWKGQVIIDKNGEQEVLDVTEEYIVAKPVIQVQSAAVQALYLGCANELNVQVPALGAVYDPSFSASGGSAIKGAKKGQVTVIPTTTEVKLNVSSGGNAIGTETFKVRPVPRPSLQTVVNGRPVDQKRGLPAQGIRAVEIQAIADEGFKQFLPQEARYRVTKWRAFLVRGSNPVDQAEFSSPTGDLSRFASKAAKGDRVTIEVMEVKRLNYQGNPVDAKPTGDGIFTIPLN</sequence>
<dbReference type="InterPro" id="IPR048406">
    <property type="entry name" value="GldM_Ig-like-2"/>
</dbReference>
<dbReference type="InterPro" id="IPR022719">
    <property type="entry name" value="Motility-assoc_prot_GldM_C"/>
</dbReference>
<dbReference type="Pfam" id="PF21601">
    <property type="entry name" value="GldM_2nd"/>
    <property type="match status" value="1"/>
</dbReference>
<evidence type="ECO:0000259" key="2">
    <source>
        <dbReference type="Pfam" id="PF12081"/>
    </source>
</evidence>
<feature type="domain" description="Gliding motility-associated protein GldM second immunoglobulin-like" evidence="4">
    <location>
        <begin position="331"/>
        <end position="409"/>
    </location>
</feature>
<dbReference type="Pfam" id="PF21602">
    <property type="entry name" value="GldM_3rd"/>
    <property type="match status" value="1"/>
</dbReference>
<feature type="domain" description="Gliding motility-associated protein GldM first immunoglobulin-like" evidence="3">
    <location>
        <begin position="227"/>
        <end position="329"/>
    </location>
</feature>
<evidence type="ECO:0000259" key="1">
    <source>
        <dbReference type="Pfam" id="PF12080"/>
    </source>
</evidence>
<gene>
    <name evidence="5" type="ORF">SAMN05421545_1188</name>
</gene>
<reference evidence="6" key="1">
    <citation type="submission" date="2017-01" db="EMBL/GenBank/DDBJ databases">
        <authorList>
            <person name="Varghese N."/>
            <person name="Submissions S."/>
        </authorList>
    </citation>
    <scope>NUCLEOTIDE SEQUENCE [LARGE SCALE GENOMIC DNA]</scope>
    <source>
        <strain evidence="6">DM9</strain>
    </source>
</reference>
<keyword evidence="6" id="KW-1185">Reference proteome</keyword>
<name>A0A1N6V2G5_9BACT</name>
<dbReference type="Pfam" id="PF12080">
    <property type="entry name" value="GldM_4th"/>
    <property type="match status" value="1"/>
</dbReference>
<feature type="domain" description="Gliding motility-associated protein GldM C-terminal" evidence="1">
    <location>
        <begin position="412"/>
        <end position="520"/>
    </location>
</feature>
<proteinExistence type="predicted"/>
<dbReference type="NCBIfam" id="TIGR03517">
    <property type="entry name" value="GldM_gliding"/>
    <property type="match status" value="1"/>
</dbReference>
<dbReference type="InterPro" id="IPR019859">
    <property type="entry name" value="Motility-assoc_prot_GldM"/>
</dbReference>
<dbReference type="EMBL" id="FTNM01000001">
    <property type="protein sequence ID" value="SIQ71806.1"/>
    <property type="molecule type" value="Genomic_DNA"/>
</dbReference>
<dbReference type="Pfam" id="PF12081">
    <property type="entry name" value="GldM_1st"/>
    <property type="match status" value="1"/>
</dbReference>
<dbReference type="InterPro" id="IPR048405">
    <property type="entry name" value="GldM_Ig-like-1"/>
</dbReference>
<evidence type="ECO:0000259" key="4">
    <source>
        <dbReference type="Pfam" id="PF21602"/>
    </source>
</evidence>
<evidence type="ECO:0000259" key="3">
    <source>
        <dbReference type="Pfam" id="PF21601"/>
    </source>
</evidence>
<evidence type="ECO:0000313" key="6">
    <source>
        <dbReference type="Proteomes" id="UP000185924"/>
    </source>
</evidence>
<dbReference type="OrthoDB" id="1490890at2"/>
<organism evidence="5 6">
    <name type="scientific">Pontibacter lucknowensis</name>
    <dbReference type="NCBI Taxonomy" id="1077936"/>
    <lineage>
        <taxon>Bacteria</taxon>
        <taxon>Pseudomonadati</taxon>
        <taxon>Bacteroidota</taxon>
        <taxon>Cytophagia</taxon>
        <taxon>Cytophagales</taxon>
        <taxon>Hymenobacteraceae</taxon>
        <taxon>Pontibacter</taxon>
    </lineage>
</organism>
<accession>A0A1N6V2G5</accession>
<dbReference type="AlphaFoldDB" id="A0A1N6V2G5"/>
<dbReference type="InterPro" id="IPR022720">
    <property type="entry name" value="Motility-assoc_prot_GldM_N"/>
</dbReference>
<evidence type="ECO:0000313" key="5">
    <source>
        <dbReference type="EMBL" id="SIQ71806.1"/>
    </source>
</evidence>
<feature type="domain" description="Gliding motility-associated protein GldM N-terminal" evidence="2">
    <location>
        <begin position="32"/>
        <end position="223"/>
    </location>
</feature>
<dbReference type="STRING" id="1077936.SAMN05421545_1188"/>
<protein>
    <submittedName>
        <fullName evidence="5">Gliding motility-associated protein GldM</fullName>
    </submittedName>
</protein>